<dbReference type="RefSeq" id="WP_310275566.1">
    <property type="nucleotide sequence ID" value="NZ_JAVDXW010000001.1"/>
</dbReference>
<keyword evidence="2" id="KW-1185">Reference proteome</keyword>
<dbReference type="EMBL" id="JAVDXW010000001">
    <property type="protein sequence ID" value="MDR7303323.1"/>
    <property type="molecule type" value="Genomic_DNA"/>
</dbReference>
<dbReference type="AlphaFoldDB" id="A0AAE3ZGS3"/>
<dbReference type="Proteomes" id="UP001180845">
    <property type="component" value="Unassembled WGS sequence"/>
</dbReference>
<evidence type="ECO:0000313" key="1">
    <source>
        <dbReference type="EMBL" id="MDR7303323.1"/>
    </source>
</evidence>
<gene>
    <name evidence="1" type="ORF">JOF55_003504</name>
</gene>
<comment type="caution">
    <text evidence="1">The sequence shown here is derived from an EMBL/GenBank/DDBJ whole genome shotgun (WGS) entry which is preliminary data.</text>
</comment>
<name>A0AAE3ZGS3_9ACTN</name>
<evidence type="ECO:0000313" key="2">
    <source>
        <dbReference type="Proteomes" id="UP001180845"/>
    </source>
</evidence>
<protein>
    <submittedName>
        <fullName evidence="1">Uncharacterized protein</fullName>
    </submittedName>
</protein>
<accession>A0AAE3ZGS3</accession>
<reference evidence="1" key="1">
    <citation type="submission" date="2023-07" db="EMBL/GenBank/DDBJ databases">
        <title>Sequencing the genomes of 1000 actinobacteria strains.</title>
        <authorList>
            <person name="Klenk H.-P."/>
        </authorList>
    </citation>
    <scope>NUCLEOTIDE SEQUENCE</scope>
    <source>
        <strain evidence="1">DSM 45977</strain>
    </source>
</reference>
<organism evidence="1 2">
    <name type="scientific">Haloactinomyces albus</name>
    <dbReference type="NCBI Taxonomy" id="1352928"/>
    <lineage>
        <taxon>Bacteria</taxon>
        <taxon>Bacillati</taxon>
        <taxon>Actinomycetota</taxon>
        <taxon>Actinomycetes</taxon>
        <taxon>Actinopolysporales</taxon>
        <taxon>Actinopolysporaceae</taxon>
        <taxon>Haloactinomyces</taxon>
    </lineage>
</organism>
<sequence>MATPLSTRPPPWTVPCLVTTTTFTIGVEGIPGAAASVHALLHEYGLPARWKPVADLAEAPYAFVALGVHVHAAWFRRDRYVALYELTACGRQFHTLREALLPRADAPSTTGPCTECLIVWRARYA</sequence>
<proteinExistence type="predicted"/>